<sequence>MKKILIIEESPLFRDYLGRKLAEYDIEVVHGVNGLDGMLKIRSEIPDLIIMDYFLTRKSALEVLQEKLRNPNTKNVPVIMMATKLGSKHIMELAKFGVRKVFTKPLKLDALLNTLSGLLGISVTIDPTPSIIEAHFNEEILFIEVAQGLNTEKIVLLKYKIKELMSLYSVPVPKVLLMLAGIELGDHFREKLDLLFRTVLEEAQENPQLIKVLSSSEKISDFLRNSKDYASIGVTDSLEKAMDDLIGLKPDTFAHDEIARERILSSSAPTGEGQESITMRFEGENSITKAMGALRGNALVAAVDDDMVIRTLISTVFQSAGWTIDQYEDGKAFVDSLGEKNYDLVFLDLMMPNMNGFQVLQELKTRGQEIPVIIFSALSKKETVLKAQEYGVRTYLRKPLKPETLLQKAAEVLGATF</sequence>
<gene>
    <name evidence="4" type="ORF">B4O97_07975</name>
</gene>
<dbReference type="STRING" id="1963862.B4O97_07975"/>
<organism evidence="4 5">
    <name type="scientific">Marispirochaeta aestuarii</name>
    <dbReference type="NCBI Taxonomy" id="1963862"/>
    <lineage>
        <taxon>Bacteria</taxon>
        <taxon>Pseudomonadati</taxon>
        <taxon>Spirochaetota</taxon>
        <taxon>Spirochaetia</taxon>
        <taxon>Spirochaetales</taxon>
        <taxon>Spirochaetaceae</taxon>
        <taxon>Marispirochaeta</taxon>
    </lineage>
</organism>
<dbReference type="InterPro" id="IPR050595">
    <property type="entry name" value="Bact_response_regulator"/>
</dbReference>
<dbReference type="SMART" id="SM00448">
    <property type="entry name" value="REC"/>
    <property type="match status" value="2"/>
</dbReference>
<dbReference type="PANTHER" id="PTHR44591">
    <property type="entry name" value="STRESS RESPONSE REGULATOR PROTEIN 1"/>
    <property type="match status" value="1"/>
</dbReference>
<feature type="domain" description="Response regulatory" evidence="3">
    <location>
        <begin position="3"/>
        <end position="119"/>
    </location>
</feature>
<dbReference type="Pfam" id="PF00072">
    <property type="entry name" value="Response_reg"/>
    <property type="match status" value="2"/>
</dbReference>
<dbReference type="AlphaFoldDB" id="A0A1Y1S0H7"/>
<evidence type="ECO:0000313" key="5">
    <source>
        <dbReference type="Proteomes" id="UP000192343"/>
    </source>
</evidence>
<evidence type="ECO:0000256" key="2">
    <source>
        <dbReference type="PROSITE-ProRule" id="PRU00169"/>
    </source>
</evidence>
<feature type="domain" description="Response regulatory" evidence="3">
    <location>
        <begin position="299"/>
        <end position="413"/>
    </location>
</feature>
<comment type="caution">
    <text evidence="4">The sequence shown here is derived from an EMBL/GenBank/DDBJ whole genome shotgun (WGS) entry which is preliminary data.</text>
</comment>
<evidence type="ECO:0000256" key="1">
    <source>
        <dbReference type="ARBA" id="ARBA00022553"/>
    </source>
</evidence>
<proteinExistence type="predicted"/>
<keyword evidence="5" id="KW-1185">Reference proteome</keyword>
<dbReference type="PROSITE" id="PS50110">
    <property type="entry name" value="RESPONSE_REGULATORY"/>
    <property type="match status" value="2"/>
</dbReference>
<evidence type="ECO:0000313" key="4">
    <source>
        <dbReference type="EMBL" id="ORC35996.1"/>
    </source>
</evidence>
<dbReference type="SUPFAM" id="SSF52172">
    <property type="entry name" value="CheY-like"/>
    <property type="match status" value="2"/>
</dbReference>
<evidence type="ECO:0000259" key="3">
    <source>
        <dbReference type="PROSITE" id="PS50110"/>
    </source>
</evidence>
<dbReference type="CDD" id="cd00156">
    <property type="entry name" value="REC"/>
    <property type="match status" value="2"/>
</dbReference>
<dbReference type="PANTHER" id="PTHR44591:SF3">
    <property type="entry name" value="RESPONSE REGULATORY DOMAIN-CONTAINING PROTEIN"/>
    <property type="match status" value="1"/>
</dbReference>
<dbReference type="RefSeq" id="WP_083049826.1">
    <property type="nucleotide sequence ID" value="NZ_MWQY01000007.1"/>
</dbReference>
<protein>
    <submittedName>
        <fullName evidence="4">Response regulator</fullName>
    </submittedName>
</protein>
<dbReference type="InterPro" id="IPR001789">
    <property type="entry name" value="Sig_transdc_resp-reg_receiver"/>
</dbReference>
<dbReference type="Proteomes" id="UP000192343">
    <property type="component" value="Unassembled WGS sequence"/>
</dbReference>
<dbReference type="EMBL" id="MWQY01000007">
    <property type="protein sequence ID" value="ORC35996.1"/>
    <property type="molecule type" value="Genomic_DNA"/>
</dbReference>
<dbReference type="InterPro" id="IPR011006">
    <property type="entry name" value="CheY-like_superfamily"/>
</dbReference>
<keyword evidence="1 2" id="KW-0597">Phosphoprotein</keyword>
<dbReference type="Gene3D" id="3.40.50.2300">
    <property type="match status" value="2"/>
</dbReference>
<dbReference type="GO" id="GO:0000160">
    <property type="term" value="P:phosphorelay signal transduction system"/>
    <property type="evidence" value="ECO:0007669"/>
    <property type="project" value="InterPro"/>
</dbReference>
<feature type="modified residue" description="4-aspartylphosphate" evidence="2">
    <location>
        <position position="52"/>
    </location>
</feature>
<feature type="modified residue" description="4-aspartylphosphate" evidence="2">
    <location>
        <position position="348"/>
    </location>
</feature>
<accession>A0A1Y1S0H7</accession>
<reference evidence="4 5" key="1">
    <citation type="submission" date="2017-03" db="EMBL/GenBank/DDBJ databases">
        <title>Draft Genome sequence of Marispirochaeta sp. strain JC444.</title>
        <authorList>
            <person name="Shivani Y."/>
            <person name="Subhash Y."/>
            <person name="Sasikala C."/>
            <person name="Ramana C."/>
        </authorList>
    </citation>
    <scope>NUCLEOTIDE SEQUENCE [LARGE SCALE GENOMIC DNA]</scope>
    <source>
        <strain evidence="4 5">JC444</strain>
    </source>
</reference>
<dbReference type="OrthoDB" id="330124at2"/>
<name>A0A1Y1S0H7_9SPIO</name>